<comment type="caution">
    <text evidence="12">The sequence shown here is derived from an EMBL/GenBank/DDBJ whole genome shotgun (WGS) entry which is preliminary data.</text>
</comment>
<evidence type="ECO:0008006" key="14">
    <source>
        <dbReference type="Google" id="ProtNLM"/>
    </source>
</evidence>
<dbReference type="GO" id="GO:0006935">
    <property type="term" value="P:chemotaxis"/>
    <property type="evidence" value="ECO:0007669"/>
    <property type="project" value="InterPro"/>
</dbReference>
<dbReference type="InterPro" id="IPR003660">
    <property type="entry name" value="HAMP_dom"/>
</dbReference>
<dbReference type="SMART" id="SM01049">
    <property type="entry name" value="Cache_2"/>
    <property type="match status" value="1"/>
</dbReference>
<feature type="transmembrane region" description="Helical" evidence="9">
    <location>
        <begin position="194"/>
        <end position="213"/>
    </location>
</feature>
<dbReference type="SMART" id="SM00304">
    <property type="entry name" value="HAMP"/>
    <property type="match status" value="1"/>
</dbReference>
<feature type="domain" description="Methyl-accepting transducer" evidence="10">
    <location>
        <begin position="272"/>
        <end position="508"/>
    </location>
</feature>
<dbReference type="Gene3D" id="1.10.287.950">
    <property type="entry name" value="Methyl-accepting chemotaxis protein"/>
    <property type="match status" value="1"/>
</dbReference>
<dbReference type="GO" id="GO:0007165">
    <property type="term" value="P:signal transduction"/>
    <property type="evidence" value="ECO:0007669"/>
    <property type="project" value="UniProtKB-KW"/>
</dbReference>
<evidence type="ECO:0000259" key="11">
    <source>
        <dbReference type="PROSITE" id="PS50885"/>
    </source>
</evidence>
<keyword evidence="2" id="KW-1003">Cell membrane</keyword>
<keyword evidence="3 9" id="KW-0812">Transmembrane</keyword>
<dbReference type="InterPro" id="IPR004090">
    <property type="entry name" value="Chemotax_Me-accpt_rcpt"/>
</dbReference>
<dbReference type="Gene3D" id="3.30.450.20">
    <property type="entry name" value="PAS domain"/>
    <property type="match status" value="1"/>
</dbReference>
<feature type="transmembrane region" description="Helical" evidence="9">
    <location>
        <begin position="14"/>
        <end position="36"/>
    </location>
</feature>
<comment type="subcellular location">
    <subcellularLocation>
        <location evidence="1">Cell membrane</location>
        <topology evidence="1">Multi-pass membrane protein</topology>
    </subcellularLocation>
</comment>
<dbReference type="FunFam" id="1.10.287.950:FF:000001">
    <property type="entry name" value="Methyl-accepting chemotaxis sensory transducer"/>
    <property type="match status" value="1"/>
</dbReference>
<evidence type="ECO:0000256" key="2">
    <source>
        <dbReference type="ARBA" id="ARBA00022475"/>
    </source>
</evidence>
<proteinExistence type="inferred from homology"/>
<name>A0A1T4PEY2_9GAMM</name>
<dbReference type="Proteomes" id="UP000191418">
    <property type="component" value="Unassembled WGS sequence"/>
</dbReference>
<evidence type="ECO:0000256" key="5">
    <source>
        <dbReference type="ARBA" id="ARBA00023136"/>
    </source>
</evidence>
<dbReference type="CDD" id="cd11386">
    <property type="entry name" value="MCP_signal"/>
    <property type="match status" value="1"/>
</dbReference>
<gene>
    <name evidence="12" type="ORF">BTE48_08165</name>
</gene>
<evidence type="ECO:0000256" key="7">
    <source>
        <dbReference type="ARBA" id="ARBA00029447"/>
    </source>
</evidence>
<dbReference type="InterPro" id="IPR033480">
    <property type="entry name" value="sCache_2"/>
</dbReference>
<evidence type="ECO:0000313" key="13">
    <source>
        <dbReference type="Proteomes" id="UP000191418"/>
    </source>
</evidence>
<dbReference type="PROSITE" id="PS50885">
    <property type="entry name" value="HAMP"/>
    <property type="match status" value="1"/>
</dbReference>
<reference evidence="12 13" key="1">
    <citation type="submission" date="2017-01" db="EMBL/GenBank/DDBJ databases">
        <title>Genome Sequencing of a Marine Spirillum, Oceanospirillum multiglobuliferum ATCC 33336, from Japan.</title>
        <authorList>
            <person name="Carney J.G."/>
            <person name="Trachtenberg A.M."/>
            <person name="Rheaume B.A."/>
            <person name="Linnane J.D."/>
            <person name="Pitts N.L."/>
            <person name="Mykles D.L."/>
            <person name="Maclea K.S."/>
        </authorList>
    </citation>
    <scope>NUCLEOTIDE SEQUENCE [LARGE SCALE GENOMIC DNA]</scope>
    <source>
        <strain evidence="12 13">ATCC 33336</strain>
    </source>
</reference>
<dbReference type="PANTHER" id="PTHR32089:SF119">
    <property type="entry name" value="METHYL-ACCEPTING CHEMOTAXIS PROTEIN CTPL"/>
    <property type="match status" value="1"/>
</dbReference>
<evidence type="ECO:0000256" key="3">
    <source>
        <dbReference type="ARBA" id="ARBA00022692"/>
    </source>
</evidence>
<dbReference type="PRINTS" id="PR00260">
    <property type="entry name" value="CHEMTRNSDUCR"/>
</dbReference>
<dbReference type="PROSITE" id="PS50111">
    <property type="entry name" value="CHEMOTAXIS_TRANSDUC_2"/>
    <property type="match status" value="1"/>
</dbReference>
<evidence type="ECO:0000256" key="8">
    <source>
        <dbReference type="PROSITE-ProRule" id="PRU00284"/>
    </source>
</evidence>
<evidence type="ECO:0000256" key="9">
    <source>
        <dbReference type="SAM" id="Phobius"/>
    </source>
</evidence>
<keyword evidence="4 9" id="KW-1133">Transmembrane helix</keyword>
<keyword evidence="5 9" id="KW-0472">Membrane</keyword>
<protein>
    <recommendedName>
        <fullName evidence="14">Chemotaxis protein</fullName>
    </recommendedName>
</protein>
<dbReference type="OrthoDB" id="2489132at2"/>
<dbReference type="AlphaFoldDB" id="A0A1T4PEY2"/>
<evidence type="ECO:0000259" key="10">
    <source>
        <dbReference type="PROSITE" id="PS50111"/>
    </source>
</evidence>
<dbReference type="EMBL" id="MTSM01000008">
    <property type="protein sequence ID" value="OPX55580.1"/>
    <property type="molecule type" value="Genomic_DNA"/>
</dbReference>
<dbReference type="Pfam" id="PF00672">
    <property type="entry name" value="HAMP"/>
    <property type="match status" value="1"/>
</dbReference>
<dbReference type="GO" id="GO:0005886">
    <property type="term" value="C:plasma membrane"/>
    <property type="evidence" value="ECO:0007669"/>
    <property type="project" value="UniProtKB-SubCell"/>
</dbReference>
<feature type="domain" description="HAMP" evidence="11">
    <location>
        <begin position="214"/>
        <end position="267"/>
    </location>
</feature>
<dbReference type="PANTHER" id="PTHR32089">
    <property type="entry name" value="METHYL-ACCEPTING CHEMOTAXIS PROTEIN MCPB"/>
    <property type="match status" value="1"/>
</dbReference>
<dbReference type="SUPFAM" id="SSF58104">
    <property type="entry name" value="Methyl-accepting chemotaxis protein (MCP) signaling domain"/>
    <property type="match status" value="1"/>
</dbReference>
<evidence type="ECO:0000256" key="6">
    <source>
        <dbReference type="ARBA" id="ARBA00023224"/>
    </source>
</evidence>
<dbReference type="Pfam" id="PF00015">
    <property type="entry name" value="MCPsignal"/>
    <property type="match status" value="1"/>
</dbReference>
<evidence type="ECO:0000256" key="4">
    <source>
        <dbReference type="ARBA" id="ARBA00022989"/>
    </source>
</evidence>
<dbReference type="RefSeq" id="WP_078745065.1">
    <property type="nucleotide sequence ID" value="NZ_FUXG01000008.1"/>
</dbReference>
<dbReference type="InterPro" id="IPR004089">
    <property type="entry name" value="MCPsignal_dom"/>
</dbReference>
<organism evidence="12 13">
    <name type="scientific">Oceanospirillum multiglobuliferum</name>
    <dbReference type="NCBI Taxonomy" id="64969"/>
    <lineage>
        <taxon>Bacteria</taxon>
        <taxon>Pseudomonadati</taxon>
        <taxon>Pseudomonadota</taxon>
        <taxon>Gammaproteobacteria</taxon>
        <taxon>Oceanospirillales</taxon>
        <taxon>Oceanospirillaceae</taxon>
        <taxon>Oceanospirillum</taxon>
    </lineage>
</organism>
<keyword evidence="13" id="KW-1185">Reference proteome</keyword>
<dbReference type="CDD" id="cd06225">
    <property type="entry name" value="HAMP"/>
    <property type="match status" value="1"/>
</dbReference>
<dbReference type="STRING" id="64969.SAMN02745127_01455"/>
<comment type="similarity">
    <text evidence="7">Belongs to the methyl-accepting chemotaxis (MCP) protein family.</text>
</comment>
<evidence type="ECO:0000313" key="12">
    <source>
        <dbReference type="EMBL" id="OPX55580.1"/>
    </source>
</evidence>
<evidence type="ECO:0000256" key="1">
    <source>
        <dbReference type="ARBA" id="ARBA00004651"/>
    </source>
</evidence>
<dbReference type="Pfam" id="PF17200">
    <property type="entry name" value="sCache_2"/>
    <property type="match status" value="1"/>
</dbReference>
<sequence length="544" mass="59128">MDSIFGGMTVKRKFLLIISLTAIGMLVMLSIALFALKANLLDDRKLKTRNVVETAHSLVVYYHGLSEQGVLSSTEAQAQAMNAVQALRYEEKDYFWINDMSPKMVMHPFKPELNGQNLTDFKDPDGKRLFVAFTEKVKQEGSGFVPYLWPKPKFDQPVEKISYVKGFQPWGWVIGSGIYIDDVDAIFWSKSAQLLTIVTVILAMMMALSYWVGRTITGPIQVLQNIMHDVETNGNLSNRAHIAQKDELGQMASTFNSMLNKLQNFVSGVNNASHHLTESAQKLTTVSEETHQGVMQQNAATEQVAAAMNQMLATVQQVTIHAQDAAFAAQSANGEAQSSQGIVDATIRSINSLADEVEGASTAIAKLENDTQNIGRVLEVIGGIAEQTNLLALNAAIEAARAGEQGRGFAVVADEVRTLAQRTQTATKEIQTMIDLLQNTSSTAVDLMKKGNAQTAICVEQVAKAGSSLATITEAVSHINQMNTHIVTAAEEQAATVEEVNRSIVHISHIAHKTTDGASKTATTSDEFISLALNLKKLSNQFSG</sequence>
<accession>A0A1T4PEY2</accession>
<keyword evidence="6 8" id="KW-0807">Transducer</keyword>
<dbReference type="SMART" id="SM00283">
    <property type="entry name" value="MA"/>
    <property type="match status" value="1"/>
</dbReference>
<dbReference type="GO" id="GO:0004888">
    <property type="term" value="F:transmembrane signaling receptor activity"/>
    <property type="evidence" value="ECO:0007669"/>
    <property type="project" value="InterPro"/>
</dbReference>